<dbReference type="InterPro" id="IPR036396">
    <property type="entry name" value="Cyt_P450_sf"/>
</dbReference>
<dbReference type="GO" id="GO:0005506">
    <property type="term" value="F:iron ion binding"/>
    <property type="evidence" value="ECO:0007669"/>
    <property type="project" value="InterPro"/>
</dbReference>
<dbReference type="Pfam" id="PF00067">
    <property type="entry name" value="p450"/>
    <property type="match status" value="1"/>
</dbReference>
<dbReference type="OMA" id="IERECAQ"/>
<evidence type="ECO:0000256" key="11">
    <source>
        <dbReference type="ARBA" id="ARBA00023033"/>
    </source>
</evidence>
<dbReference type="InterPro" id="IPR050476">
    <property type="entry name" value="Insect_CytP450_Detox"/>
</dbReference>
<dbReference type="RefSeq" id="XP_024085719.1">
    <property type="nucleotide sequence ID" value="XM_024229951.1"/>
</dbReference>
<dbReference type="KEGG" id="clec:106673506"/>
<dbReference type="PRINTS" id="PR00385">
    <property type="entry name" value="P450"/>
</dbReference>
<reference evidence="13" key="1">
    <citation type="submission" date="2022-01" db="UniProtKB">
        <authorList>
            <consortium name="EnsemblMetazoa"/>
        </authorList>
    </citation>
    <scope>IDENTIFICATION</scope>
</reference>
<dbReference type="InterPro" id="IPR002401">
    <property type="entry name" value="Cyt_P450_E_grp-I"/>
</dbReference>
<dbReference type="AlphaFoldDB" id="A0A8I6TL62"/>
<keyword evidence="8" id="KW-0492">Microsome</keyword>
<keyword evidence="9" id="KW-0560">Oxidoreductase</keyword>
<dbReference type="InterPro" id="IPR001128">
    <property type="entry name" value="Cyt_P450"/>
</dbReference>
<comment type="similarity">
    <text evidence="4">Belongs to the cytochrome P450 family.</text>
</comment>
<dbReference type="GO" id="GO:0004497">
    <property type="term" value="F:monooxygenase activity"/>
    <property type="evidence" value="ECO:0007669"/>
    <property type="project" value="UniProtKB-KW"/>
</dbReference>
<dbReference type="EnsemblMetazoa" id="XM_024229951.1">
    <property type="protein sequence ID" value="XP_024085719.1"/>
    <property type="gene ID" value="LOC106673506"/>
</dbReference>
<dbReference type="Proteomes" id="UP000494040">
    <property type="component" value="Unassembled WGS sequence"/>
</dbReference>
<evidence type="ECO:0000313" key="14">
    <source>
        <dbReference type="Proteomes" id="UP000494040"/>
    </source>
</evidence>
<comment type="cofactor">
    <cofactor evidence="1">
        <name>heme</name>
        <dbReference type="ChEBI" id="CHEBI:30413"/>
    </cofactor>
</comment>
<evidence type="ECO:0008006" key="15">
    <source>
        <dbReference type="Google" id="ProtNLM"/>
    </source>
</evidence>
<organism evidence="13 14">
    <name type="scientific">Cimex lectularius</name>
    <name type="common">Bed bug</name>
    <name type="synonym">Acanthia lectularia</name>
    <dbReference type="NCBI Taxonomy" id="79782"/>
    <lineage>
        <taxon>Eukaryota</taxon>
        <taxon>Metazoa</taxon>
        <taxon>Ecdysozoa</taxon>
        <taxon>Arthropoda</taxon>
        <taxon>Hexapoda</taxon>
        <taxon>Insecta</taxon>
        <taxon>Pterygota</taxon>
        <taxon>Neoptera</taxon>
        <taxon>Paraneoptera</taxon>
        <taxon>Hemiptera</taxon>
        <taxon>Heteroptera</taxon>
        <taxon>Panheteroptera</taxon>
        <taxon>Cimicomorpha</taxon>
        <taxon>Cimicidae</taxon>
        <taxon>Cimex</taxon>
    </lineage>
</organism>
<keyword evidence="7" id="KW-0256">Endoplasmic reticulum</keyword>
<evidence type="ECO:0000256" key="7">
    <source>
        <dbReference type="ARBA" id="ARBA00022824"/>
    </source>
</evidence>
<comment type="subcellular location">
    <subcellularLocation>
        <location evidence="3">Endoplasmic reticulum membrane</location>
        <topology evidence="3">Peripheral membrane protein</topology>
    </subcellularLocation>
    <subcellularLocation>
        <location evidence="2">Microsome membrane</location>
        <topology evidence="2">Peripheral membrane protein</topology>
    </subcellularLocation>
</comment>
<proteinExistence type="inferred from homology"/>
<dbReference type="PRINTS" id="PR00463">
    <property type="entry name" value="EP450I"/>
</dbReference>
<keyword evidence="12" id="KW-0472">Membrane</keyword>
<dbReference type="SUPFAM" id="SSF48264">
    <property type="entry name" value="Cytochrome P450"/>
    <property type="match status" value="1"/>
</dbReference>
<dbReference type="GO" id="GO:0016705">
    <property type="term" value="F:oxidoreductase activity, acting on paired donors, with incorporation or reduction of molecular oxygen"/>
    <property type="evidence" value="ECO:0007669"/>
    <property type="project" value="InterPro"/>
</dbReference>
<dbReference type="GeneID" id="106673506"/>
<evidence type="ECO:0000256" key="3">
    <source>
        <dbReference type="ARBA" id="ARBA00004406"/>
    </source>
</evidence>
<evidence type="ECO:0000256" key="4">
    <source>
        <dbReference type="ARBA" id="ARBA00010617"/>
    </source>
</evidence>
<keyword evidence="10" id="KW-0408">Iron</keyword>
<evidence type="ECO:0000256" key="10">
    <source>
        <dbReference type="ARBA" id="ARBA00023004"/>
    </source>
</evidence>
<dbReference type="Gene3D" id="1.10.630.10">
    <property type="entry name" value="Cytochrome P450"/>
    <property type="match status" value="1"/>
</dbReference>
<evidence type="ECO:0000256" key="2">
    <source>
        <dbReference type="ARBA" id="ARBA00004174"/>
    </source>
</evidence>
<evidence type="ECO:0000256" key="5">
    <source>
        <dbReference type="ARBA" id="ARBA00022617"/>
    </source>
</evidence>
<evidence type="ECO:0000313" key="13">
    <source>
        <dbReference type="EnsemblMetazoa" id="XP_024085719.1"/>
    </source>
</evidence>
<keyword evidence="11" id="KW-0503">Monooxygenase</keyword>
<dbReference type="PANTHER" id="PTHR24292">
    <property type="entry name" value="CYTOCHROME P450"/>
    <property type="match status" value="1"/>
</dbReference>
<dbReference type="OrthoDB" id="6606702at2759"/>
<evidence type="ECO:0000256" key="1">
    <source>
        <dbReference type="ARBA" id="ARBA00001971"/>
    </source>
</evidence>
<evidence type="ECO:0000256" key="8">
    <source>
        <dbReference type="ARBA" id="ARBA00022848"/>
    </source>
</evidence>
<evidence type="ECO:0000256" key="6">
    <source>
        <dbReference type="ARBA" id="ARBA00022723"/>
    </source>
</evidence>
<dbReference type="PANTHER" id="PTHR24292:SF54">
    <property type="entry name" value="CYP9F3-RELATED"/>
    <property type="match status" value="1"/>
</dbReference>
<evidence type="ECO:0000256" key="12">
    <source>
        <dbReference type="ARBA" id="ARBA00023136"/>
    </source>
</evidence>
<protein>
    <recommendedName>
        <fullName evidence="15">Cytochrome P450</fullName>
    </recommendedName>
</protein>
<sequence length="151" mass="17492">RLNLYVLSGITEGELVGHVFSFFVAGHDTTATTAAFAFYELSKNKEIQDKLWQEVAGAAKENEGLTYEAVKNIPYLNHVIQETMRMYPILGILKRVCTRPYKLEDFEIPLGMEVIIPVRSLHYDPRYFEEPRKFKPERFADGKPPEIYMPF</sequence>
<name>A0A8I6TL62_CIMLE</name>
<evidence type="ECO:0000256" key="9">
    <source>
        <dbReference type="ARBA" id="ARBA00023002"/>
    </source>
</evidence>
<dbReference type="GO" id="GO:0005789">
    <property type="term" value="C:endoplasmic reticulum membrane"/>
    <property type="evidence" value="ECO:0007669"/>
    <property type="project" value="UniProtKB-SubCell"/>
</dbReference>
<keyword evidence="5" id="KW-0349">Heme</keyword>
<keyword evidence="6" id="KW-0479">Metal-binding</keyword>
<keyword evidence="14" id="KW-1185">Reference proteome</keyword>
<accession>A0A8I6TL62</accession>
<dbReference type="GO" id="GO:0020037">
    <property type="term" value="F:heme binding"/>
    <property type="evidence" value="ECO:0007669"/>
    <property type="project" value="InterPro"/>
</dbReference>